<gene>
    <name evidence="2" type="ORF">CINCED_3A011996</name>
</gene>
<sequence length="219" mass="25065">MSSSSSCNDELDMLSESFNPIKALYSKNVKLPSKNAQPLDNISRFELTPSGEVTIKSIRPLKKNEYDLEPVKRDLSNVAGSSQTTLVQQVRKPRRTVMHRMKEISHSDGPLSRIATLCHRKQRAKVYIRSAASVRGYCEGYIIAYDKHWNLVMDDVLEVWTRKNKYKSLPIGNAIKLEPEVEKPYTVLRTIPRHKICQRLVPRLMVRGEQIVLVAKCLC</sequence>
<dbReference type="InterPro" id="IPR001163">
    <property type="entry name" value="Sm_dom_euk/arc"/>
</dbReference>
<dbReference type="Pfam" id="PF01423">
    <property type="entry name" value="LSM"/>
    <property type="match status" value="1"/>
</dbReference>
<evidence type="ECO:0000313" key="3">
    <source>
        <dbReference type="Proteomes" id="UP000325440"/>
    </source>
</evidence>
<dbReference type="GO" id="GO:0005683">
    <property type="term" value="C:U7 snRNP"/>
    <property type="evidence" value="ECO:0007669"/>
    <property type="project" value="TreeGrafter"/>
</dbReference>
<evidence type="ECO:0000313" key="2">
    <source>
        <dbReference type="EMBL" id="VVC24180.1"/>
    </source>
</evidence>
<dbReference type="InterPro" id="IPR010920">
    <property type="entry name" value="LSM_dom_sf"/>
</dbReference>
<dbReference type="EMBL" id="CABPRJ010000001">
    <property type="protein sequence ID" value="VVC24180.1"/>
    <property type="molecule type" value="Genomic_DNA"/>
</dbReference>
<dbReference type="SUPFAM" id="SSF50182">
    <property type="entry name" value="Sm-like ribonucleoproteins"/>
    <property type="match status" value="1"/>
</dbReference>
<dbReference type="PANTHER" id="PTHR21415">
    <property type="entry name" value="U7 SNRNA-ASSOCIATED SM-LIKE PROTEIN LSM11"/>
    <property type="match status" value="1"/>
</dbReference>
<feature type="domain" description="Sm" evidence="1">
    <location>
        <begin position="116"/>
        <end position="216"/>
    </location>
</feature>
<dbReference type="OrthoDB" id="10002367at2759"/>
<dbReference type="GO" id="GO:0071209">
    <property type="term" value="F:U7 snRNA binding"/>
    <property type="evidence" value="ECO:0007669"/>
    <property type="project" value="InterPro"/>
</dbReference>
<dbReference type="GO" id="GO:0006398">
    <property type="term" value="P:mRNA 3'-end processing by stem-loop binding and cleavage"/>
    <property type="evidence" value="ECO:0007669"/>
    <property type="project" value="TreeGrafter"/>
</dbReference>
<dbReference type="SMART" id="SM00651">
    <property type="entry name" value="Sm"/>
    <property type="match status" value="1"/>
</dbReference>
<name>A0A5E4LX83_9HEMI</name>
<accession>A0A5E4LX83</accession>
<dbReference type="AlphaFoldDB" id="A0A5E4LX83"/>
<protein>
    <submittedName>
        <fullName evidence="2">LSM domain, eukaryotic/archaea-type,LSM domain</fullName>
    </submittedName>
</protein>
<dbReference type="Proteomes" id="UP000325440">
    <property type="component" value="Unassembled WGS sequence"/>
</dbReference>
<dbReference type="Gene3D" id="2.30.30.100">
    <property type="match status" value="1"/>
</dbReference>
<organism evidence="2 3">
    <name type="scientific">Cinara cedri</name>
    <dbReference type="NCBI Taxonomy" id="506608"/>
    <lineage>
        <taxon>Eukaryota</taxon>
        <taxon>Metazoa</taxon>
        <taxon>Ecdysozoa</taxon>
        <taxon>Arthropoda</taxon>
        <taxon>Hexapoda</taxon>
        <taxon>Insecta</taxon>
        <taxon>Pterygota</taxon>
        <taxon>Neoptera</taxon>
        <taxon>Paraneoptera</taxon>
        <taxon>Hemiptera</taxon>
        <taxon>Sternorrhyncha</taxon>
        <taxon>Aphidomorpha</taxon>
        <taxon>Aphidoidea</taxon>
        <taxon>Aphididae</taxon>
        <taxon>Lachninae</taxon>
        <taxon>Cinara</taxon>
    </lineage>
</organism>
<evidence type="ECO:0000259" key="1">
    <source>
        <dbReference type="SMART" id="SM00651"/>
    </source>
</evidence>
<proteinExistence type="predicted"/>
<dbReference type="InterPro" id="IPR039267">
    <property type="entry name" value="Lsm11"/>
</dbReference>
<reference evidence="2 3" key="1">
    <citation type="submission" date="2019-08" db="EMBL/GenBank/DDBJ databases">
        <authorList>
            <person name="Alioto T."/>
            <person name="Alioto T."/>
            <person name="Gomez Garrido J."/>
        </authorList>
    </citation>
    <scope>NUCLEOTIDE SEQUENCE [LARGE SCALE GENOMIC DNA]</scope>
</reference>
<keyword evidence="3" id="KW-1185">Reference proteome</keyword>
<dbReference type="PANTHER" id="PTHR21415:SF1">
    <property type="entry name" value="U7 SNRNA-ASSOCIATED SM-LIKE PROTEIN LSM11"/>
    <property type="match status" value="1"/>
</dbReference>